<dbReference type="GeneID" id="85379248"/>
<proteinExistence type="predicted"/>
<feature type="signal peptide" evidence="1">
    <location>
        <begin position="1"/>
        <end position="28"/>
    </location>
</feature>
<keyword evidence="3" id="KW-1185">Reference proteome</keyword>
<feature type="chain" id="PRO_5045519145" evidence="1">
    <location>
        <begin position="29"/>
        <end position="123"/>
    </location>
</feature>
<dbReference type="RefSeq" id="XP_060345697.1">
    <property type="nucleotide sequence ID" value="XM_060495349.1"/>
</dbReference>
<evidence type="ECO:0000313" key="2">
    <source>
        <dbReference type="EMBL" id="KAK1531441.1"/>
    </source>
</evidence>
<evidence type="ECO:0000256" key="1">
    <source>
        <dbReference type="SAM" id="SignalP"/>
    </source>
</evidence>
<dbReference type="Proteomes" id="UP001241169">
    <property type="component" value="Unassembled WGS sequence"/>
</dbReference>
<organism evidence="2 3">
    <name type="scientific">Colletotrichum paranaense</name>
    <dbReference type="NCBI Taxonomy" id="1914294"/>
    <lineage>
        <taxon>Eukaryota</taxon>
        <taxon>Fungi</taxon>
        <taxon>Dikarya</taxon>
        <taxon>Ascomycota</taxon>
        <taxon>Pezizomycotina</taxon>
        <taxon>Sordariomycetes</taxon>
        <taxon>Hypocreomycetidae</taxon>
        <taxon>Glomerellales</taxon>
        <taxon>Glomerellaceae</taxon>
        <taxon>Colletotrichum</taxon>
        <taxon>Colletotrichum acutatum species complex</taxon>
    </lineage>
</organism>
<gene>
    <name evidence="2" type="ORF">CPAR01_11090</name>
</gene>
<dbReference type="EMBL" id="MOPA01000009">
    <property type="protein sequence ID" value="KAK1531441.1"/>
    <property type="molecule type" value="Genomic_DNA"/>
</dbReference>
<reference evidence="2 3" key="1">
    <citation type="submission" date="2016-10" db="EMBL/GenBank/DDBJ databases">
        <title>The genome sequence of Colletotrichum fioriniae PJ7.</title>
        <authorList>
            <person name="Baroncelli R."/>
        </authorList>
    </citation>
    <scope>NUCLEOTIDE SEQUENCE [LARGE SCALE GENOMIC DNA]</scope>
    <source>
        <strain evidence="2 3">IMI 384185</strain>
    </source>
</reference>
<name>A0ABQ9SAK8_9PEZI</name>
<protein>
    <submittedName>
        <fullName evidence="2">Uncharacterized protein</fullName>
    </submittedName>
</protein>
<keyword evidence="1" id="KW-0732">Signal</keyword>
<comment type="caution">
    <text evidence="2">The sequence shown here is derived from an EMBL/GenBank/DDBJ whole genome shotgun (WGS) entry which is preliminary data.</text>
</comment>
<evidence type="ECO:0000313" key="3">
    <source>
        <dbReference type="Proteomes" id="UP001241169"/>
    </source>
</evidence>
<sequence length="123" mass="13376">SSLSSRRFFFRFSLLSLSSLLFVVSIFSSTESPDESPAGEPSGTRLLYKSTWETLVRVVGTGASFDDVAAFSGKQAQPYPSAASNKMPVKLELFPNGLYQVFASASLGARSDPKEQYIAYLDT</sequence>
<feature type="non-terminal residue" evidence="2">
    <location>
        <position position="1"/>
    </location>
</feature>
<accession>A0ABQ9SAK8</accession>